<dbReference type="EMBL" id="LRBV02000012">
    <property type="status" value="NOT_ANNOTATED_CDS"/>
    <property type="molecule type" value="Genomic_DNA"/>
</dbReference>
<reference evidence="2 3" key="1">
    <citation type="journal article" date="2016" name="G3 (Bethesda)">
        <title>First Draft Assembly and Annotation of the Genome of a California Endemic Oak Quercus lobata Nee (Fagaceae).</title>
        <authorList>
            <person name="Sork V.L."/>
            <person name="Fitz-Gibbon S.T."/>
            <person name="Puiu D."/>
            <person name="Crepeau M."/>
            <person name="Gugger P.F."/>
            <person name="Sherman R."/>
            <person name="Stevens K."/>
            <person name="Langley C.H."/>
            <person name="Pellegrini M."/>
            <person name="Salzberg S.L."/>
        </authorList>
    </citation>
    <scope>NUCLEOTIDE SEQUENCE [LARGE SCALE GENOMIC DNA]</scope>
    <source>
        <strain evidence="2 3">cv. SW786</strain>
    </source>
</reference>
<dbReference type="Gramene" id="QL12p003340:mrna">
    <property type="protein sequence ID" value="QL12p003340:mrna"/>
    <property type="gene ID" value="QL12p003340"/>
</dbReference>
<organism evidence="2 3">
    <name type="scientific">Quercus lobata</name>
    <name type="common">Valley oak</name>
    <dbReference type="NCBI Taxonomy" id="97700"/>
    <lineage>
        <taxon>Eukaryota</taxon>
        <taxon>Viridiplantae</taxon>
        <taxon>Streptophyta</taxon>
        <taxon>Embryophyta</taxon>
        <taxon>Tracheophyta</taxon>
        <taxon>Spermatophyta</taxon>
        <taxon>Magnoliopsida</taxon>
        <taxon>eudicotyledons</taxon>
        <taxon>Gunneridae</taxon>
        <taxon>Pentapetalae</taxon>
        <taxon>rosids</taxon>
        <taxon>fabids</taxon>
        <taxon>Fagales</taxon>
        <taxon>Fagaceae</taxon>
        <taxon>Quercus</taxon>
    </lineage>
</organism>
<accession>A0A7N2N1C0</accession>
<keyword evidence="3" id="KW-1185">Reference proteome</keyword>
<name>A0A7N2N1C0_QUELO</name>
<reference evidence="2" key="2">
    <citation type="submission" date="2021-01" db="UniProtKB">
        <authorList>
            <consortium name="EnsemblPlants"/>
        </authorList>
    </citation>
    <scope>IDENTIFICATION</scope>
</reference>
<dbReference type="Proteomes" id="UP000594261">
    <property type="component" value="Chromosome 12"/>
</dbReference>
<evidence type="ECO:0000256" key="1">
    <source>
        <dbReference type="SAM" id="Coils"/>
    </source>
</evidence>
<dbReference type="PANTHER" id="PTHR36073:SF1">
    <property type="entry name" value="OS01G0962100 PROTEIN"/>
    <property type="match status" value="1"/>
</dbReference>
<evidence type="ECO:0000313" key="3">
    <source>
        <dbReference type="Proteomes" id="UP000594261"/>
    </source>
</evidence>
<dbReference type="InParanoid" id="A0A7N2N1C0"/>
<proteinExistence type="predicted"/>
<dbReference type="PANTHER" id="PTHR36073">
    <property type="match status" value="1"/>
</dbReference>
<dbReference type="EnsemblPlants" id="QL12p003340:mrna">
    <property type="protein sequence ID" value="QL12p003340:mrna"/>
    <property type="gene ID" value="QL12p003340"/>
</dbReference>
<dbReference type="AlphaFoldDB" id="A0A7N2N1C0"/>
<evidence type="ECO:0000313" key="2">
    <source>
        <dbReference type="EnsemblPlants" id="QL12p003340:mrna"/>
    </source>
</evidence>
<protein>
    <submittedName>
        <fullName evidence="2">Uncharacterized protein</fullName>
    </submittedName>
</protein>
<sequence>MTDLMALFSELMTTIVILVTRPFSLFKLACLFGMKTVIIFIRTWIELVRAAICSHLNLFWRITMMTVALISLPVRILNALQNERQLELYLHDMQIDLENLLWDNKKLQEHVQTAIKERKMMELILEELEEEHDKAIAKIERLEGEWLQGMEKDCYYGLVQILERRSKWVKPGNDEELKSGEGARGRTGDFEEALVTEHRTQVLCIIVVDLSHLILLNSVSIPKKM</sequence>
<keyword evidence="1" id="KW-0175">Coiled coil</keyword>
<feature type="coiled-coil region" evidence="1">
    <location>
        <begin position="97"/>
        <end position="145"/>
    </location>
</feature>